<dbReference type="EMBL" id="CP012159">
    <property type="protein sequence ID" value="AKT41875.1"/>
    <property type="molecule type" value="Genomic_DNA"/>
</dbReference>
<accession>A0A0K1ELU3</accession>
<feature type="region of interest" description="Disordered" evidence="1">
    <location>
        <begin position="180"/>
        <end position="216"/>
    </location>
</feature>
<keyword evidence="2" id="KW-0472">Membrane</keyword>
<organism evidence="3 4">
    <name type="scientific">Chondromyces crocatus</name>
    <dbReference type="NCBI Taxonomy" id="52"/>
    <lineage>
        <taxon>Bacteria</taxon>
        <taxon>Pseudomonadati</taxon>
        <taxon>Myxococcota</taxon>
        <taxon>Polyangia</taxon>
        <taxon>Polyangiales</taxon>
        <taxon>Polyangiaceae</taxon>
        <taxon>Chondromyces</taxon>
    </lineage>
</organism>
<dbReference type="KEGG" id="ccro:CMC5_060960"/>
<dbReference type="AlphaFoldDB" id="A0A0K1ELU3"/>
<feature type="transmembrane region" description="Helical" evidence="2">
    <location>
        <begin position="81"/>
        <end position="101"/>
    </location>
</feature>
<keyword evidence="2" id="KW-1133">Transmembrane helix</keyword>
<protein>
    <submittedName>
        <fullName evidence="3">Uncharacterized protein</fullName>
    </submittedName>
</protein>
<evidence type="ECO:0000313" key="4">
    <source>
        <dbReference type="Proteomes" id="UP000067626"/>
    </source>
</evidence>
<proteinExistence type="predicted"/>
<dbReference type="Proteomes" id="UP000067626">
    <property type="component" value="Chromosome"/>
</dbReference>
<reference evidence="3 4" key="1">
    <citation type="submission" date="2015-07" db="EMBL/GenBank/DDBJ databases">
        <title>Genome analysis of myxobacterium Chondromyces crocatus Cm c5 reveals a high potential for natural compound synthesis and the genetic basis for the loss of fruiting body formation.</title>
        <authorList>
            <person name="Zaburannyi N."/>
            <person name="Bunk B."/>
            <person name="Maier J."/>
            <person name="Overmann J."/>
            <person name="Mueller R."/>
        </authorList>
    </citation>
    <scope>NUCLEOTIDE SEQUENCE [LARGE SCALE GENOMIC DNA]</scope>
    <source>
        <strain evidence="3 4">Cm c5</strain>
    </source>
</reference>
<evidence type="ECO:0000256" key="1">
    <source>
        <dbReference type="SAM" id="MobiDB-lite"/>
    </source>
</evidence>
<name>A0A0K1ELU3_CHOCO</name>
<feature type="transmembrane region" description="Helical" evidence="2">
    <location>
        <begin position="51"/>
        <end position="75"/>
    </location>
</feature>
<dbReference type="STRING" id="52.CMC5_060960"/>
<sequence>MCPHCGKNAPIVHRGLTATCTACGKARLPMSGRPMDLAGKPSQVGGTVARVFGWVVLIGGLSLALLFGLLLAAIFPGTLAPWVVSLPIGFASLATAMLLLFGGRKLRESGAAAEQGARNQALFSLAQNRGGIVTARDASNALAIPLEQADALLTELAKSRPDEVGVEVSDQGEILYTFPGFQRRPAGPGGSPPGKAGRFVPPETGPARVAATDGSDWQQAEIEAQAAEEADQARWRKERTR</sequence>
<evidence type="ECO:0000256" key="2">
    <source>
        <dbReference type="SAM" id="Phobius"/>
    </source>
</evidence>
<gene>
    <name evidence="3" type="ORF">CMC5_060960</name>
</gene>
<keyword evidence="4" id="KW-1185">Reference proteome</keyword>
<keyword evidence="2" id="KW-0812">Transmembrane</keyword>
<evidence type="ECO:0000313" key="3">
    <source>
        <dbReference type="EMBL" id="AKT41875.1"/>
    </source>
</evidence>